<dbReference type="GO" id="GO:0016020">
    <property type="term" value="C:membrane"/>
    <property type="evidence" value="ECO:0007669"/>
    <property type="project" value="TreeGrafter"/>
</dbReference>
<evidence type="ECO:0000256" key="2">
    <source>
        <dbReference type="ARBA" id="ARBA00022801"/>
    </source>
</evidence>
<reference evidence="4" key="1">
    <citation type="submission" date="2018-12" db="EMBL/GenBank/DDBJ databases">
        <authorList>
            <person name="Will S."/>
            <person name="Neumann-Schaal M."/>
            <person name="Henke P."/>
        </authorList>
    </citation>
    <scope>NUCLEOTIDE SEQUENCE</scope>
    <source>
        <strain evidence="4">PCC 7102</strain>
    </source>
</reference>
<evidence type="ECO:0000259" key="3">
    <source>
        <dbReference type="PROSITE" id="PS51677"/>
    </source>
</evidence>
<dbReference type="EMBL" id="RSCL01000009">
    <property type="protein sequence ID" value="RUT05271.1"/>
    <property type="molecule type" value="Genomic_DNA"/>
</dbReference>
<dbReference type="PANTHER" id="PTHR10587">
    <property type="entry name" value="GLYCOSYL TRANSFERASE-RELATED"/>
    <property type="match status" value="1"/>
</dbReference>
<dbReference type="Proteomes" id="UP000271624">
    <property type="component" value="Unassembled WGS sequence"/>
</dbReference>
<dbReference type="Pfam" id="PF01522">
    <property type="entry name" value="Polysacc_deac_1"/>
    <property type="match status" value="1"/>
</dbReference>
<sequence length="300" mass="33780">MKTRIKKIRVKKNFFWRRLILISLIIGSSILTYTLLSKRNQQELFGQAQYPIQMPLNTFSSEVLNQTLPFQTEAPVNSISFNAPSNFAGTVVHDIKLPKTEKYVALTFDDGPWPNTTDQILKILRQNHIKATFFMIGQNVKAYPVQAKNVLKDGHVIGNHTWHHWYMHMNPQLAASEIESTADIIYKTTGAKTTLFRPPGGILNNGLVDYAKNQNHSIILWSADSEDYRISSASTLIQRVMKVAPGGIVLMHDGGGNRSHTVTALPQIISKLRKKGYKFVTVPELLELQNKQQTPTAATN</sequence>
<dbReference type="GO" id="GO:0016810">
    <property type="term" value="F:hydrolase activity, acting on carbon-nitrogen (but not peptide) bonds"/>
    <property type="evidence" value="ECO:0007669"/>
    <property type="project" value="InterPro"/>
</dbReference>
<dbReference type="PROSITE" id="PS51677">
    <property type="entry name" value="NODB"/>
    <property type="match status" value="1"/>
</dbReference>
<dbReference type="RefSeq" id="WP_233787429.1">
    <property type="nucleotide sequence ID" value="NZ_RSCL01000009.1"/>
</dbReference>
<dbReference type="CDD" id="cd10917">
    <property type="entry name" value="CE4_NodB_like_6s_7s"/>
    <property type="match status" value="1"/>
</dbReference>
<gene>
    <name evidence="4" type="ORF">DSM106972_040920</name>
</gene>
<dbReference type="AlphaFoldDB" id="A0A433VGN8"/>
<dbReference type="GO" id="GO:0046872">
    <property type="term" value="F:metal ion binding"/>
    <property type="evidence" value="ECO:0007669"/>
    <property type="project" value="UniProtKB-KW"/>
</dbReference>
<keyword evidence="2" id="KW-0378">Hydrolase</keyword>
<dbReference type="Gene3D" id="3.20.20.370">
    <property type="entry name" value="Glycoside hydrolase/deacetylase"/>
    <property type="match status" value="1"/>
</dbReference>
<proteinExistence type="predicted"/>
<reference evidence="4" key="2">
    <citation type="journal article" date="2019" name="Genome Biol. Evol.">
        <title>Day and night: Metabolic profiles and evolutionary relationships of six axenic non-marine cyanobacteria.</title>
        <authorList>
            <person name="Will S.E."/>
            <person name="Henke P."/>
            <person name="Boedeker C."/>
            <person name="Huang S."/>
            <person name="Brinkmann H."/>
            <person name="Rohde M."/>
            <person name="Jarek M."/>
            <person name="Friedl T."/>
            <person name="Seufert S."/>
            <person name="Schumacher M."/>
            <person name="Overmann J."/>
            <person name="Neumann-Schaal M."/>
            <person name="Petersen J."/>
        </authorList>
    </citation>
    <scope>NUCLEOTIDE SEQUENCE [LARGE SCALE GENOMIC DNA]</scope>
    <source>
        <strain evidence="4">PCC 7102</strain>
    </source>
</reference>
<evidence type="ECO:0000256" key="1">
    <source>
        <dbReference type="ARBA" id="ARBA00022723"/>
    </source>
</evidence>
<dbReference type="InterPro" id="IPR011330">
    <property type="entry name" value="Glyco_hydro/deAcase_b/a-brl"/>
</dbReference>
<protein>
    <recommendedName>
        <fullName evidence="3">NodB homology domain-containing protein</fullName>
    </recommendedName>
</protein>
<comment type="caution">
    <text evidence="4">The sequence shown here is derived from an EMBL/GenBank/DDBJ whole genome shotgun (WGS) entry which is preliminary data.</text>
</comment>
<evidence type="ECO:0000313" key="4">
    <source>
        <dbReference type="EMBL" id="RUT05271.1"/>
    </source>
</evidence>
<keyword evidence="5" id="KW-1185">Reference proteome</keyword>
<dbReference type="InterPro" id="IPR002509">
    <property type="entry name" value="NODB_dom"/>
</dbReference>
<feature type="domain" description="NodB homology" evidence="3">
    <location>
        <begin position="102"/>
        <end position="280"/>
    </location>
</feature>
<dbReference type="GO" id="GO:0005975">
    <property type="term" value="P:carbohydrate metabolic process"/>
    <property type="evidence" value="ECO:0007669"/>
    <property type="project" value="InterPro"/>
</dbReference>
<keyword evidence="1" id="KW-0479">Metal-binding</keyword>
<dbReference type="SUPFAM" id="SSF88713">
    <property type="entry name" value="Glycoside hydrolase/deacetylase"/>
    <property type="match status" value="1"/>
</dbReference>
<dbReference type="PANTHER" id="PTHR10587:SF133">
    <property type="entry name" value="CHITIN DEACETYLASE 1-RELATED"/>
    <property type="match status" value="1"/>
</dbReference>
<name>A0A433VGN8_9CYAN</name>
<evidence type="ECO:0000313" key="5">
    <source>
        <dbReference type="Proteomes" id="UP000271624"/>
    </source>
</evidence>
<dbReference type="InterPro" id="IPR050248">
    <property type="entry name" value="Polysacc_deacetylase_ArnD"/>
</dbReference>
<accession>A0A433VGN8</accession>
<organism evidence="4 5">
    <name type="scientific">Dulcicalothrix desertica PCC 7102</name>
    <dbReference type="NCBI Taxonomy" id="232991"/>
    <lineage>
        <taxon>Bacteria</taxon>
        <taxon>Bacillati</taxon>
        <taxon>Cyanobacteriota</taxon>
        <taxon>Cyanophyceae</taxon>
        <taxon>Nostocales</taxon>
        <taxon>Calotrichaceae</taxon>
        <taxon>Dulcicalothrix</taxon>
    </lineage>
</organism>